<dbReference type="PANTHER" id="PTHR30203:SF24">
    <property type="entry name" value="BLR4935 PROTEIN"/>
    <property type="match status" value="1"/>
</dbReference>
<reference evidence="4 5" key="1">
    <citation type="submission" date="2018-08" db="EMBL/GenBank/DDBJ databases">
        <title>Genomic Encyclopedia of Type Strains, Phase IV (KMG-IV): sequencing the most valuable type-strain genomes for metagenomic binning, comparative biology and taxonomic classification.</title>
        <authorList>
            <person name="Goeker M."/>
        </authorList>
    </citation>
    <scope>NUCLEOTIDE SEQUENCE [LARGE SCALE GENOMIC DNA]</scope>
    <source>
        <strain evidence="4 5">DSM 26022</strain>
    </source>
</reference>
<dbReference type="OrthoDB" id="6716807at2"/>
<dbReference type="RefSeq" id="WP_116208966.1">
    <property type="nucleotide sequence ID" value="NZ_QUNR01000005.1"/>
</dbReference>
<dbReference type="InterPro" id="IPR003423">
    <property type="entry name" value="OMP_efflux"/>
</dbReference>
<dbReference type="Gene3D" id="1.20.1600.10">
    <property type="entry name" value="Outer membrane efflux proteins (OEP)"/>
    <property type="match status" value="1"/>
</dbReference>
<keyword evidence="2" id="KW-0175">Coiled coil</keyword>
<comment type="similarity">
    <text evidence="1">Belongs to the outer membrane factor (OMF) (TC 1.B.17) family.</text>
</comment>
<dbReference type="EMBL" id="QUNR01000005">
    <property type="protein sequence ID" value="REH36107.1"/>
    <property type="molecule type" value="Genomic_DNA"/>
</dbReference>
<keyword evidence="5" id="KW-1185">Reference proteome</keyword>
<evidence type="ECO:0000256" key="2">
    <source>
        <dbReference type="SAM" id="Coils"/>
    </source>
</evidence>
<comment type="caution">
    <text evidence="4">The sequence shown here is derived from an EMBL/GenBank/DDBJ whole genome shotgun (WGS) entry which is preliminary data.</text>
</comment>
<sequence length="410" mass="44871">MYRYFSVFTLLSVLLCSTTAAASLSLVDATQRVLAKNPQTALSNALEEAAAGRTVQAGVLPNPELSYVLEDFSGDTRRSTGDATTTFTLSQRFSLPGKRSARQAVAEDEQALTALDSQTQRLRLIRLTRERYIDAVAAEEQLDIADQRLGLAKQTHDSVSARVSAGKVSPIELSRATVAMRGAERALRLQSQSRLLAQRRLAALWGEAELTESLNDALVLPQLLIEPNEPSDKTPILKQADIRVQKEQAAMRLAQAERVPDFTLSAGMKRDAGTRDESLLVGVSVPIPLFNRNQGAVLTAKANVVAAEADRTLINQQWRTQRDQLETQRTASYQEAEQLRDNVLRVAREAAEATQEGYSAGKFSLLDLLDAQRSLIDSQSQYLAARLTFHQSDAALNELLGFATFAGSTL</sequence>
<dbReference type="GO" id="GO:0015562">
    <property type="term" value="F:efflux transmembrane transporter activity"/>
    <property type="evidence" value="ECO:0007669"/>
    <property type="project" value="InterPro"/>
</dbReference>
<dbReference type="Pfam" id="PF02321">
    <property type="entry name" value="OEP"/>
    <property type="match status" value="2"/>
</dbReference>
<evidence type="ECO:0000256" key="3">
    <source>
        <dbReference type="SAM" id="SignalP"/>
    </source>
</evidence>
<proteinExistence type="inferred from homology"/>
<evidence type="ECO:0000256" key="1">
    <source>
        <dbReference type="ARBA" id="ARBA00007613"/>
    </source>
</evidence>
<dbReference type="InterPro" id="IPR010131">
    <property type="entry name" value="MdtP/NodT-like"/>
</dbReference>
<feature type="chain" id="PRO_5017776793" evidence="3">
    <location>
        <begin position="23"/>
        <end position="410"/>
    </location>
</feature>
<dbReference type="SUPFAM" id="SSF56954">
    <property type="entry name" value="Outer membrane efflux proteins (OEP)"/>
    <property type="match status" value="1"/>
</dbReference>
<gene>
    <name evidence="4" type="ORF">DFR26_2151</name>
</gene>
<feature type="coiled-coil region" evidence="2">
    <location>
        <begin position="322"/>
        <end position="356"/>
    </location>
</feature>
<protein>
    <submittedName>
        <fullName evidence="4">Cobalt-zinc-cadmium efflux system outer membrane protein</fullName>
    </submittedName>
</protein>
<feature type="signal peptide" evidence="3">
    <location>
        <begin position="1"/>
        <end position="22"/>
    </location>
</feature>
<keyword evidence="3" id="KW-0732">Signal</keyword>
<dbReference type="Proteomes" id="UP000256774">
    <property type="component" value="Unassembled WGS sequence"/>
</dbReference>
<accession>A0A3E0GZR7</accession>
<evidence type="ECO:0000313" key="5">
    <source>
        <dbReference type="Proteomes" id="UP000256774"/>
    </source>
</evidence>
<name>A0A3E0GZR7_9GAMM</name>
<dbReference type="AlphaFoldDB" id="A0A3E0GZR7"/>
<evidence type="ECO:0000313" key="4">
    <source>
        <dbReference type="EMBL" id="REH36107.1"/>
    </source>
</evidence>
<organism evidence="4 5">
    <name type="scientific">Paraperlucidibaca baekdonensis</name>
    <dbReference type="NCBI Taxonomy" id="748120"/>
    <lineage>
        <taxon>Bacteria</taxon>
        <taxon>Pseudomonadati</taxon>
        <taxon>Pseudomonadota</taxon>
        <taxon>Gammaproteobacteria</taxon>
        <taxon>Moraxellales</taxon>
        <taxon>Moraxellaceae</taxon>
        <taxon>Paraperlucidibaca</taxon>
    </lineage>
</organism>
<dbReference type="PANTHER" id="PTHR30203">
    <property type="entry name" value="OUTER MEMBRANE CATION EFFLUX PROTEIN"/>
    <property type="match status" value="1"/>
</dbReference>